<reference evidence="2" key="1">
    <citation type="submission" date="2017-09" db="EMBL/GenBank/DDBJ databases">
        <title>Genome evolution observed in wild isolates of Caulobacter crescentus.</title>
        <authorList>
            <person name="Ely B."/>
            <person name="Wilson K."/>
            <person name="Scott D."/>
        </authorList>
    </citation>
    <scope>NUCLEOTIDE SEQUENCE [LARGE SCALE GENOMIC DNA]</scope>
    <source>
        <strain evidence="2">CB13b1a</strain>
    </source>
</reference>
<name>A0A291IDB8_CAUVI</name>
<dbReference type="Proteomes" id="UP000217311">
    <property type="component" value="Chromosome"/>
</dbReference>
<protein>
    <submittedName>
        <fullName evidence="1">Uncharacterized protein</fullName>
    </submittedName>
</protein>
<evidence type="ECO:0000313" key="2">
    <source>
        <dbReference type="Proteomes" id="UP000217311"/>
    </source>
</evidence>
<sequence length="93" mass="10620">MSRSTPPRSRIRALHDRLLGKGRRRPRHVRSTDEILLDMLAKTLAVLDIAEREMRVAARDYPPQVLAEYLAGAAETRRELESQRRDILDGMAG</sequence>
<organism evidence="1 2">
    <name type="scientific">Caulobacter vibrioides</name>
    <name type="common">Caulobacter crescentus</name>
    <dbReference type="NCBI Taxonomy" id="155892"/>
    <lineage>
        <taxon>Bacteria</taxon>
        <taxon>Pseudomonadati</taxon>
        <taxon>Pseudomonadota</taxon>
        <taxon>Alphaproteobacteria</taxon>
        <taxon>Caulobacterales</taxon>
        <taxon>Caulobacteraceae</taxon>
        <taxon>Caulobacter</taxon>
    </lineage>
</organism>
<proteinExistence type="predicted"/>
<dbReference type="RefSeq" id="WP_097563478.1">
    <property type="nucleotide sequence ID" value="NZ_CP023315.3"/>
</dbReference>
<evidence type="ECO:0000313" key="1">
    <source>
        <dbReference type="EMBL" id="ATG88188.1"/>
    </source>
</evidence>
<accession>A0A291IDB8</accession>
<dbReference type="EMBL" id="CP023315">
    <property type="protein sequence ID" value="ATG88188.1"/>
    <property type="molecule type" value="Genomic_DNA"/>
</dbReference>
<dbReference type="AlphaFoldDB" id="A0A291IDB8"/>
<gene>
    <name evidence="1" type="ORF">CA606_20040</name>
</gene>